<organism evidence="6 7">
    <name type="scientific">Candidatus Aphodoplasma excrementigallinarum</name>
    <dbReference type="NCBI Taxonomy" id="2840673"/>
    <lineage>
        <taxon>Bacteria</taxon>
        <taxon>Bacillati</taxon>
        <taxon>Bacillota</taxon>
        <taxon>Clostridia</taxon>
        <taxon>Eubacteriales</taxon>
        <taxon>Candidatus Aphodoplasma</taxon>
    </lineage>
</organism>
<reference evidence="6" key="2">
    <citation type="journal article" date="2021" name="PeerJ">
        <title>Extensive microbial diversity within the chicken gut microbiome revealed by metagenomics and culture.</title>
        <authorList>
            <person name="Gilroy R."/>
            <person name="Ravi A."/>
            <person name="Getino M."/>
            <person name="Pursley I."/>
            <person name="Horton D.L."/>
            <person name="Alikhan N.F."/>
            <person name="Baker D."/>
            <person name="Gharbi K."/>
            <person name="Hall N."/>
            <person name="Watson M."/>
            <person name="Adriaenssens E.M."/>
            <person name="Foster-Nyarko E."/>
            <person name="Jarju S."/>
            <person name="Secka A."/>
            <person name="Antonio M."/>
            <person name="Oren A."/>
            <person name="Chaudhuri R.R."/>
            <person name="La Ragione R."/>
            <person name="Hildebrand F."/>
            <person name="Pallen M.J."/>
        </authorList>
    </citation>
    <scope>NUCLEOTIDE SEQUENCE</scope>
    <source>
        <strain evidence="6">4920</strain>
    </source>
</reference>
<proteinExistence type="predicted"/>
<evidence type="ECO:0000313" key="7">
    <source>
        <dbReference type="Proteomes" id="UP000886743"/>
    </source>
</evidence>
<evidence type="ECO:0000256" key="1">
    <source>
        <dbReference type="ARBA" id="ARBA00022729"/>
    </source>
</evidence>
<dbReference type="Pfam" id="PF01551">
    <property type="entry name" value="Peptidase_M23"/>
    <property type="match status" value="1"/>
</dbReference>
<evidence type="ECO:0000259" key="5">
    <source>
        <dbReference type="PROSITE" id="PS50198"/>
    </source>
</evidence>
<dbReference type="InterPro" id="IPR011055">
    <property type="entry name" value="Dup_hybrid_motif"/>
</dbReference>
<evidence type="ECO:0000256" key="3">
    <source>
        <dbReference type="SAM" id="Coils"/>
    </source>
</evidence>
<dbReference type="Proteomes" id="UP000886743">
    <property type="component" value="Unassembled WGS sequence"/>
</dbReference>
<evidence type="ECO:0000256" key="2">
    <source>
        <dbReference type="PROSITE-ProRule" id="PRU00278"/>
    </source>
</evidence>
<comment type="caution">
    <text evidence="6">The sequence shown here is derived from an EMBL/GenBank/DDBJ whole genome shotgun (WGS) entry which is preliminary data.</text>
</comment>
<dbReference type="PROSITE" id="PS50198">
    <property type="entry name" value="PPIC_PPIASE_2"/>
    <property type="match status" value="1"/>
</dbReference>
<dbReference type="EMBL" id="DVOF01000027">
    <property type="protein sequence ID" value="HIV02108.1"/>
    <property type="molecule type" value="Genomic_DNA"/>
</dbReference>
<dbReference type="Gene3D" id="2.70.70.10">
    <property type="entry name" value="Glucose Permease (Domain IIA)"/>
    <property type="match status" value="1"/>
</dbReference>
<name>A0A9D1SYW2_9FIRM</name>
<feature type="coiled-coil region" evidence="3">
    <location>
        <begin position="170"/>
        <end position="253"/>
    </location>
</feature>
<keyword evidence="1 4" id="KW-0732">Signal</keyword>
<dbReference type="SUPFAM" id="SSF51261">
    <property type="entry name" value="Duplicated hybrid motif"/>
    <property type="match status" value="1"/>
</dbReference>
<dbReference type="CDD" id="cd12797">
    <property type="entry name" value="M23_peptidase"/>
    <property type="match status" value="1"/>
</dbReference>
<dbReference type="Pfam" id="PF24568">
    <property type="entry name" value="CC_PcsB"/>
    <property type="match status" value="1"/>
</dbReference>
<evidence type="ECO:0000313" key="6">
    <source>
        <dbReference type="EMBL" id="HIV02108.1"/>
    </source>
</evidence>
<evidence type="ECO:0000256" key="4">
    <source>
        <dbReference type="SAM" id="SignalP"/>
    </source>
</evidence>
<gene>
    <name evidence="6" type="ORF">IAC74_00930</name>
</gene>
<dbReference type="InterPro" id="IPR050570">
    <property type="entry name" value="Cell_wall_metabolism_enzyme"/>
</dbReference>
<sequence length="397" mass="43177">MKKKTMVIICITLAAAMVLAVVGPVAISGMYSMMAEAASESELNNKLDENEKAQQELQDELDSVTQEKKEMQAEKDRLDSEIADLATEIDSITRTIAQNESDIAQKEAEIESLEQEIEENDELLKTRLRVMYEKGSTGYIDVLFSATSFSDLLLRMDMIQQIYEHDQALIKEMETAKATVETAKAEIEAAKTANEGLQADLETERAAMQQKSDESDSVIARLAQSEEELQAELEEREQENQDILDQIAAAKAAQQASSNYNAVAANTYTGGQLGWPSTSRGTITSTFGWRTFRGVPNNHTGLDIAVPMGTPVLACEDGVVTGSGWRNSYGYCITIDHGSITTLYAHNSVLQVSVGQTVQRGQQIALAGSTGNSTGPHIHLGVIANGQYVNPAPYVGL</sequence>
<feature type="coiled-coil region" evidence="3">
    <location>
        <begin position="36"/>
        <end position="126"/>
    </location>
</feature>
<keyword evidence="3" id="KW-0175">Coiled coil</keyword>
<keyword evidence="2" id="KW-0413">Isomerase</keyword>
<dbReference type="Gene3D" id="6.10.250.3150">
    <property type="match status" value="1"/>
</dbReference>
<dbReference type="InterPro" id="IPR057309">
    <property type="entry name" value="PcsB_CC"/>
</dbReference>
<accession>A0A9D1SYW2</accession>
<dbReference type="GO" id="GO:0004222">
    <property type="term" value="F:metalloendopeptidase activity"/>
    <property type="evidence" value="ECO:0007669"/>
    <property type="project" value="TreeGrafter"/>
</dbReference>
<protein>
    <submittedName>
        <fullName evidence="6">Peptidoglycan DD-metalloendopeptidase family protein</fullName>
    </submittedName>
</protein>
<keyword evidence="2" id="KW-0697">Rotamase</keyword>
<feature type="domain" description="PpiC" evidence="5">
    <location>
        <begin position="222"/>
        <end position="317"/>
    </location>
</feature>
<feature type="chain" id="PRO_5039520562" evidence="4">
    <location>
        <begin position="21"/>
        <end position="397"/>
    </location>
</feature>
<dbReference type="PANTHER" id="PTHR21666:SF270">
    <property type="entry name" value="MUREIN HYDROLASE ACTIVATOR ENVC"/>
    <property type="match status" value="1"/>
</dbReference>
<dbReference type="GO" id="GO:0003755">
    <property type="term" value="F:peptidyl-prolyl cis-trans isomerase activity"/>
    <property type="evidence" value="ECO:0007669"/>
    <property type="project" value="UniProtKB-KW"/>
</dbReference>
<dbReference type="InterPro" id="IPR016047">
    <property type="entry name" value="M23ase_b-sheet_dom"/>
</dbReference>
<dbReference type="AlphaFoldDB" id="A0A9D1SYW2"/>
<feature type="signal peptide" evidence="4">
    <location>
        <begin position="1"/>
        <end position="20"/>
    </location>
</feature>
<dbReference type="PANTHER" id="PTHR21666">
    <property type="entry name" value="PEPTIDASE-RELATED"/>
    <property type="match status" value="1"/>
</dbReference>
<reference evidence="6" key="1">
    <citation type="submission" date="2020-10" db="EMBL/GenBank/DDBJ databases">
        <authorList>
            <person name="Gilroy R."/>
        </authorList>
    </citation>
    <scope>NUCLEOTIDE SEQUENCE</scope>
    <source>
        <strain evidence="6">4920</strain>
    </source>
</reference>
<dbReference type="InterPro" id="IPR000297">
    <property type="entry name" value="PPIase_PpiC"/>
</dbReference>